<accession>A0A841GUY6</accession>
<evidence type="ECO:0000313" key="4">
    <source>
        <dbReference type="Proteomes" id="UP000582837"/>
    </source>
</evidence>
<dbReference type="CDD" id="cd00320">
    <property type="entry name" value="cpn10"/>
    <property type="match status" value="1"/>
</dbReference>
<dbReference type="SUPFAM" id="SSF50129">
    <property type="entry name" value="GroES-like"/>
    <property type="match status" value="1"/>
</dbReference>
<dbReference type="AlphaFoldDB" id="A0A841GUY6"/>
<evidence type="ECO:0000313" key="3">
    <source>
        <dbReference type="EMBL" id="MBB6069348.1"/>
    </source>
</evidence>
<dbReference type="RefSeq" id="WP_170037820.1">
    <property type="nucleotide sequence ID" value="NZ_JABDTL010000002.1"/>
</dbReference>
<dbReference type="InterPro" id="IPR011032">
    <property type="entry name" value="GroES-like_sf"/>
</dbReference>
<reference evidence="3 4" key="1">
    <citation type="submission" date="2020-08" db="EMBL/GenBank/DDBJ databases">
        <title>Genomic Encyclopedia of Type Strains, Phase IV (KMG-IV): sequencing the most valuable type-strain genomes for metagenomic binning, comparative biology and taxonomic classification.</title>
        <authorList>
            <person name="Goeker M."/>
        </authorList>
    </citation>
    <scope>NUCLEOTIDE SEQUENCE [LARGE SCALE GENOMIC DNA]</scope>
    <source>
        <strain evidence="3 4">DSM 29007</strain>
    </source>
</reference>
<organism evidence="3 4">
    <name type="scientific">Longimicrobium terrae</name>
    <dbReference type="NCBI Taxonomy" id="1639882"/>
    <lineage>
        <taxon>Bacteria</taxon>
        <taxon>Pseudomonadati</taxon>
        <taxon>Gemmatimonadota</taxon>
        <taxon>Longimicrobiia</taxon>
        <taxon>Longimicrobiales</taxon>
        <taxon>Longimicrobiaceae</taxon>
        <taxon>Longimicrobium</taxon>
    </lineage>
</organism>
<proteinExistence type="inferred from homology"/>
<keyword evidence="2" id="KW-0143">Chaperone</keyword>
<dbReference type="Gene3D" id="2.30.33.40">
    <property type="entry name" value="GroES chaperonin"/>
    <property type="match status" value="1"/>
</dbReference>
<name>A0A841GUY6_9BACT</name>
<keyword evidence="4" id="KW-1185">Reference proteome</keyword>
<gene>
    <name evidence="3" type="ORF">HNQ61_000963</name>
</gene>
<evidence type="ECO:0000256" key="2">
    <source>
        <dbReference type="ARBA" id="ARBA00023186"/>
    </source>
</evidence>
<comment type="similarity">
    <text evidence="1">Belongs to the GroES chaperonin family.</text>
</comment>
<dbReference type="InterPro" id="IPR020818">
    <property type="entry name" value="Chaperonin_GroES"/>
</dbReference>
<dbReference type="InterPro" id="IPR037124">
    <property type="entry name" value="Chaperonin_GroES_sf"/>
</dbReference>
<protein>
    <submittedName>
        <fullName evidence="3">Co-chaperonin GroES (HSP10)</fullName>
    </submittedName>
</protein>
<evidence type="ECO:0000256" key="1">
    <source>
        <dbReference type="ARBA" id="ARBA00006975"/>
    </source>
</evidence>
<dbReference type="SMART" id="SM00883">
    <property type="entry name" value="Cpn10"/>
    <property type="match status" value="1"/>
</dbReference>
<dbReference type="GO" id="GO:0005524">
    <property type="term" value="F:ATP binding"/>
    <property type="evidence" value="ECO:0007669"/>
    <property type="project" value="InterPro"/>
</dbReference>
<dbReference type="GO" id="GO:0044183">
    <property type="term" value="F:protein folding chaperone"/>
    <property type="evidence" value="ECO:0007669"/>
    <property type="project" value="InterPro"/>
</dbReference>
<sequence length="120" mass="12972">MSREVILIGDKVLIKPEEDNAQTPSGLFLPQGVAQKEQVASGTVVNTGPGYPLGEAAAEGESWTGRTRTDLRYVPLQAQNGDHAIFLKTTAVEVEIDGGKYQIVPHNAILLLIRDRIPLP</sequence>
<dbReference type="EMBL" id="JACHIA010000002">
    <property type="protein sequence ID" value="MBB6069348.1"/>
    <property type="molecule type" value="Genomic_DNA"/>
</dbReference>
<dbReference type="Pfam" id="PF00166">
    <property type="entry name" value="Cpn10"/>
    <property type="match status" value="1"/>
</dbReference>
<dbReference type="Proteomes" id="UP000582837">
    <property type="component" value="Unassembled WGS sequence"/>
</dbReference>
<comment type="caution">
    <text evidence="3">The sequence shown here is derived from an EMBL/GenBank/DDBJ whole genome shotgun (WGS) entry which is preliminary data.</text>
</comment>